<protein>
    <recommendedName>
        <fullName evidence="3">Transglutaminase-like domain-containing protein</fullName>
    </recommendedName>
</protein>
<dbReference type="InterPro" id="IPR038765">
    <property type="entry name" value="Papain-like_cys_pep_sf"/>
</dbReference>
<dbReference type="InterPro" id="IPR002931">
    <property type="entry name" value="Transglutaminase-like"/>
</dbReference>
<feature type="compositionally biased region" description="Basic and acidic residues" evidence="1">
    <location>
        <begin position="209"/>
        <end position="224"/>
    </location>
</feature>
<dbReference type="AlphaFoldDB" id="A0A391P124"/>
<keyword evidence="2" id="KW-0732">Signal</keyword>
<evidence type="ECO:0000256" key="1">
    <source>
        <dbReference type="SAM" id="MobiDB-lite"/>
    </source>
</evidence>
<name>A0A391P124_9FIRM</name>
<dbReference type="Proteomes" id="UP000265643">
    <property type="component" value="Unassembled WGS sequence"/>
</dbReference>
<dbReference type="EMBL" id="BHGK01000001">
    <property type="protein sequence ID" value="GCA67664.1"/>
    <property type="molecule type" value="Genomic_DNA"/>
</dbReference>
<evidence type="ECO:0000256" key="2">
    <source>
        <dbReference type="SAM" id="SignalP"/>
    </source>
</evidence>
<evidence type="ECO:0000313" key="4">
    <source>
        <dbReference type="EMBL" id="GCA67664.1"/>
    </source>
</evidence>
<feature type="region of interest" description="Disordered" evidence="1">
    <location>
        <begin position="267"/>
        <end position="286"/>
    </location>
</feature>
<proteinExistence type="predicted"/>
<feature type="domain" description="Transglutaminase-like" evidence="3">
    <location>
        <begin position="333"/>
        <end position="389"/>
    </location>
</feature>
<feature type="compositionally biased region" description="Acidic residues" evidence="1">
    <location>
        <begin position="196"/>
        <end position="208"/>
    </location>
</feature>
<feature type="region of interest" description="Disordered" evidence="1">
    <location>
        <begin position="194"/>
        <end position="228"/>
    </location>
</feature>
<evidence type="ECO:0000259" key="3">
    <source>
        <dbReference type="SMART" id="SM00460"/>
    </source>
</evidence>
<organism evidence="4 5">
    <name type="scientific">Mediterraneibacter butyricigenes</name>
    <dbReference type="NCBI Taxonomy" id="2316025"/>
    <lineage>
        <taxon>Bacteria</taxon>
        <taxon>Bacillati</taxon>
        <taxon>Bacillota</taxon>
        <taxon>Clostridia</taxon>
        <taxon>Lachnospirales</taxon>
        <taxon>Lachnospiraceae</taxon>
        <taxon>Mediterraneibacter</taxon>
    </lineage>
</organism>
<dbReference type="Pfam" id="PF01841">
    <property type="entry name" value="Transglut_core"/>
    <property type="match status" value="1"/>
</dbReference>
<comment type="caution">
    <text evidence="4">The sequence shown here is derived from an EMBL/GenBank/DDBJ whole genome shotgun (WGS) entry which is preliminary data.</text>
</comment>
<dbReference type="RefSeq" id="WP_119298269.1">
    <property type="nucleotide sequence ID" value="NZ_BHGK01000001.1"/>
</dbReference>
<dbReference type="PROSITE" id="PS51257">
    <property type="entry name" value="PROKAR_LIPOPROTEIN"/>
    <property type="match status" value="1"/>
</dbReference>
<dbReference type="SUPFAM" id="SSF54001">
    <property type="entry name" value="Cysteine proteinases"/>
    <property type="match status" value="1"/>
</dbReference>
<accession>A0A391P124</accession>
<reference evidence="5" key="1">
    <citation type="submission" date="2018-09" db="EMBL/GenBank/DDBJ databases">
        <title>Draft Genome Sequence of Mediterraneibacter sp. KCTC 15684.</title>
        <authorList>
            <person name="Kim J.S."/>
            <person name="Han K.I."/>
            <person name="Suh M.K."/>
            <person name="Lee K.C."/>
            <person name="Eom M.K."/>
            <person name="Lee J.H."/>
            <person name="Park S.H."/>
            <person name="Kang S.W."/>
            <person name="Park J.E."/>
            <person name="Oh B.S."/>
            <person name="Yu S.Y."/>
            <person name="Choi S.H."/>
            <person name="Lee D.H."/>
            <person name="Yoon H."/>
            <person name="Kim B."/>
            <person name="Yang S.J."/>
            <person name="Lee J.S."/>
        </authorList>
    </citation>
    <scope>NUCLEOTIDE SEQUENCE [LARGE SCALE GENOMIC DNA]</scope>
    <source>
        <strain evidence="5">KCTC 15684</strain>
    </source>
</reference>
<dbReference type="SMART" id="SM00460">
    <property type="entry name" value="TGc"/>
    <property type="match status" value="1"/>
</dbReference>
<feature type="signal peptide" evidence="2">
    <location>
        <begin position="1"/>
        <end position="19"/>
    </location>
</feature>
<evidence type="ECO:0000313" key="5">
    <source>
        <dbReference type="Proteomes" id="UP000265643"/>
    </source>
</evidence>
<keyword evidence="5" id="KW-1185">Reference proteome</keyword>
<sequence>MKKKAIVLSLLFLCVFGLAGCRSGDKENGTKGAETTKAESQVKELSMDTLVADLEDAILSGESQLTCVYKGKAEDLNQKVTEELPGQMDNSYLCKNLLDHVDTTWEQDGKTAKAVFELTYQEDVVLPVEVADSPEQVQEILIRDWEERGGKVTLLLDGVTATEEELFSILDGAEMNSAMLPCEAATVCYQAYDPEERTDSEESSDPESTETKSEKQTESSEKNKAQRNSRQIVRMWLDFETPEEDLAEKKEELKTTAESISQEILASVEKTDSKSSGASSDSMEDSAVPNRSLYEKIYDKILELAEYDDSIASMTDASRLSVEMRIQRSAYGALVDGHTVCTGYARGFEAICRQMDLPCWIVSGTRDGIRHTWNLVKVDGTFLYVDCTAGDTGAEKEQSFLFTKEQMDANGYIMDDNFVIPEI</sequence>
<dbReference type="Gene3D" id="3.10.620.30">
    <property type="match status" value="1"/>
</dbReference>
<feature type="chain" id="PRO_5039344484" description="Transglutaminase-like domain-containing protein" evidence="2">
    <location>
        <begin position="20"/>
        <end position="423"/>
    </location>
</feature>
<gene>
    <name evidence="4" type="ORF">KGMB01110_21000</name>
</gene>